<dbReference type="CDD" id="cd00757">
    <property type="entry name" value="ThiF_MoeB_HesA_family"/>
    <property type="match status" value="1"/>
</dbReference>
<sequence length="388" mass="40233">MSSAGFGAWASGRGSPAPWEVGNAHVESLSRYDRQIRFAPIGAEGQHLLEGACVLVAGVGALGCALAQQMVRAGVGTVRLVDRDFVERGNLHRQSLYDEADAAASAPKAVAAAARLREINSDVRIEPFVGEIGPGSVGTLLAGADLALDGTDNAETRLLLSDACFVRGIPFLYGGATGSAASAASLIPGLTPCLRCLIGGEREAEAGDTCDTAGIVGPAVELTASLQAAEALKWLSGNRGAMRRTWITTDVWRFSLRETKLPPGRPSCPFCGDASSSSAGEPEIAGSAGLEATVLCGRGTIQVATGRPLALQACADRLARRGCRILVVNDYLVRALTPCGATLAAFGDGRVLVRGQAGIADDADEAIRLCRTYVMEKPGYSGPEEELH</sequence>
<keyword evidence="2" id="KW-0548">Nucleotidyltransferase</keyword>
<dbReference type="Gene3D" id="3.40.50.720">
    <property type="entry name" value="NAD(P)-binding Rossmann-like Domain"/>
    <property type="match status" value="1"/>
</dbReference>
<evidence type="ECO:0000313" key="3">
    <source>
        <dbReference type="Proteomes" id="UP001161691"/>
    </source>
</evidence>
<accession>A0ABT6TCQ0</accession>
<organism evidence="2 3">
    <name type="scientific">Cohnella hashimotonis</name>
    <dbReference type="NCBI Taxonomy" id="2826895"/>
    <lineage>
        <taxon>Bacteria</taxon>
        <taxon>Bacillati</taxon>
        <taxon>Bacillota</taxon>
        <taxon>Bacilli</taxon>
        <taxon>Bacillales</taxon>
        <taxon>Paenibacillaceae</taxon>
        <taxon>Cohnella</taxon>
    </lineage>
</organism>
<dbReference type="InterPro" id="IPR045886">
    <property type="entry name" value="ThiF/MoeB/HesA"/>
</dbReference>
<dbReference type="Proteomes" id="UP001161691">
    <property type="component" value="Unassembled WGS sequence"/>
</dbReference>
<name>A0ABT6TCQ0_9BACL</name>
<dbReference type="Pfam" id="PF00899">
    <property type="entry name" value="ThiF"/>
    <property type="match status" value="1"/>
</dbReference>
<dbReference type="GO" id="GO:0016779">
    <property type="term" value="F:nucleotidyltransferase activity"/>
    <property type="evidence" value="ECO:0007669"/>
    <property type="project" value="UniProtKB-KW"/>
</dbReference>
<keyword evidence="2" id="KW-0808">Transferase</keyword>
<protein>
    <submittedName>
        <fullName evidence="2">ThiF family adenylyltransferase</fullName>
    </submittedName>
</protein>
<reference evidence="2" key="1">
    <citation type="submission" date="2023-04" db="EMBL/GenBank/DDBJ databases">
        <title>Comparative genomic analysis of Cohnella hashimotonis sp. nov., isolated from the International Space Station.</title>
        <authorList>
            <person name="Venkateswaran K."/>
            <person name="Simpson A."/>
        </authorList>
    </citation>
    <scope>NUCLEOTIDE SEQUENCE</scope>
    <source>
        <strain evidence="2">F6_2S_P_1</strain>
    </source>
</reference>
<evidence type="ECO:0000259" key="1">
    <source>
        <dbReference type="Pfam" id="PF00899"/>
    </source>
</evidence>
<proteinExistence type="predicted"/>
<dbReference type="InterPro" id="IPR035985">
    <property type="entry name" value="Ubiquitin-activating_enz"/>
</dbReference>
<feature type="domain" description="THIF-type NAD/FAD binding fold" evidence="1">
    <location>
        <begin position="32"/>
        <end position="269"/>
    </location>
</feature>
<dbReference type="InterPro" id="IPR000594">
    <property type="entry name" value="ThiF_NAD_FAD-bd"/>
</dbReference>
<dbReference type="RefSeq" id="WP_282907605.1">
    <property type="nucleotide sequence ID" value="NZ_JAGRPV010000001.1"/>
</dbReference>
<dbReference type="PANTHER" id="PTHR10953">
    <property type="entry name" value="UBIQUITIN-ACTIVATING ENZYME E1"/>
    <property type="match status" value="1"/>
</dbReference>
<gene>
    <name evidence="2" type="ORF">KB449_06545</name>
</gene>
<dbReference type="PANTHER" id="PTHR10953:SF102">
    <property type="entry name" value="ADENYLYLTRANSFERASE AND SULFURTRANSFERASE MOCS3"/>
    <property type="match status" value="1"/>
</dbReference>
<evidence type="ECO:0000313" key="2">
    <source>
        <dbReference type="EMBL" id="MDI4644614.1"/>
    </source>
</evidence>
<dbReference type="EMBL" id="JAGRPV010000001">
    <property type="protein sequence ID" value="MDI4644614.1"/>
    <property type="molecule type" value="Genomic_DNA"/>
</dbReference>
<dbReference type="SUPFAM" id="SSF69572">
    <property type="entry name" value="Activating enzymes of the ubiquitin-like proteins"/>
    <property type="match status" value="1"/>
</dbReference>
<comment type="caution">
    <text evidence="2">The sequence shown here is derived from an EMBL/GenBank/DDBJ whole genome shotgun (WGS) entry which is preliminary data.</text>
</comment>
<keyword evidence="3" id="KW-1185">Reference proteome</keyword>